<gene>
    <name evidence="3" type="ORF">EPH_0074890</name>
</gene>
<dbReference type="EMBL" id="HG696485">
    <property type="protein sequence ID" value="CDI86991.1"/>
    <property type="molecule type" value="Genomic_DNA"/>
</dbReference>
<evidence type="ECO:0000256" key="1">
    <source>
        <dbReference type="SAM" id="MobiDB-lite"/>
    </source>
</evidence>
<accession>U6H323</accession>
<proteinExistence type="predicted"/>
<organism evidence="3 4">
    <name type="scientific">Eimeria praecox</name>
    <dbReference type="NCBI Taxonomy" id="51316"/>
    <lineage>
        <taxon>Eukaryota</taxon>
        <taxon>Sar</taxon>
        <taxon>Alveolata</taxon>
        <taxon>Apicomplexa</taxon>
        <taxon>Conoidasida</taxon>
        <taxon>Coccidia</taxon>
        <taxon>Eucoccidiorida</taxon>
        <taxon>Eimeriorina</taxon>
        <taxon>Eimeriidae</taxon>
        <taxon>Eimeria</taxon>
    </lineage>
</organism>
<dbReference type="AlphaFoldDB" id="U6H323"/>
<keyword evidence="2" id="KW-1133">Transmembrane helix</keyword>
<dbReference type="OrthoDB" id="347684at2759"/>
<evidence type="ECO:0000313" key="4">
    <source>
        <dbReference type="Proteomes" id="UP000018201"/>
    </source>
</evidence>
<keyword evidence="2" id="KW-0812">Transmembrane</keyword>
<reference evidence="3" key="2">
    <citation type="submission" date="2013-10" db="EMBL/GenBank/DDBJ databases">
        <authorList>
            <person name="Aslett M."/>
        </authorList>
    </citation>
    <scope>NUCLEOTIDE SEQUENCE [LARGE SCALE GENOMIC DNA]</scope>
    <source>
        <strain evidence="3">Houghton</strain>
    </source>
</reference>
<evidence type="ECO:0000256" key="2">
    <source>
        <dbReference type="SAM" id="Phobius"/>
    </source>
</evidence>
<evidence type="ECO:0000313" key="3">
    <source>
        <dbReference type="EMBL" id="CDI86991.1"/>
    </source>
</evidence>
<dbReference type="VEuPathDB" id="ToxoDB:EPH_0074890"/>
<feature type="region of interest" description="Disordered" evidence="1">
    <location>
        <begin position="125"/>
        <end position="158"/>
    </location>
</feature>
<keyword evidence="2" id="KW-0472">Membrane</keyword>
<evidence type="ECO:0008006" key="5">
    <source>
        <dbReference type="Google" id="ProtNLM"/>
    </source>
</evidence>
<feature type="transmembrane region" description="Helical" evidence="2">
    <location>
        <begin position="65"/>
        <end position="83"/>
    </location>
</feature>
<name>U6H323_9EIME</name>
<keyword evidence="4" id="KW-1185">Reference proteome</keyword>
<protein>
    <recommendedName>
        <fullName evidence="5">Transmembrane protein</fullName>
    </recommendedName>
</protein>
<reference evidence="3" key="1">
    <citation type="submission" date="2013-10" db="EMBL/GenBank/DDBJ databases">
        <title>Genomic analysis of the causative agents of coccidiosis in chickens.</title>
        <authorList>
            <person name="Reid A.J."/>
            <person name="Blake D."/>
            <person name="Billington K."/>
            <person name="Browne H."/>
            <person name="Dunn M."/>
            <person name="Hung S."/>
            <person name="Kawahara F."/>
            <person name="Miranda-Saavedra D."/>
            <person name="Mourier T."/>
            <person name="Nagra H."/>
            <person name="Otto T.D."/>
            <person name="Rawlings N."/>
            <person name="Sanchez A."/>
            <person name="Sanders M."/>
            <person name="Subramaniam C."/>
            <person name="Tay Y."/>
            <person name="Dear P."/>
            <person name="Doerig C."/>
            <person name="Gruber A."/>
            <person name="Parkinson J."/>
            <person name="Shirley M."/>
            <person name="Wan K.L."/>
            <person name="Berriman M."/>
            <person name="Tomley F."/>
            <person name="Pain A."/>
        </authorList>
    </citation>
    <scope>NUCLEOTIDE SEQUENCE [LARGE SCALE GENOMIC DNA]</scope>
    <source>
        <strain evidence="3">Houghton</strain>
    </source>
</reference>
<sequence>MLLEETVKKLSPMQSLLALKDFPHTSAYEPCGEVTLAPVLNEARGSTSGSFRWSRRSVRRSPRQICTALLSVVAFVAVTLYYFRACHGWARNGNVPRRLAGQMPSSGEDPMLSFILDMCLDMEEESGSTPQRQMAAAGHREAHLPAGHEQGPPESTSNQYPWDWDDPPFYYPSQAPHSEPAYRQVDDHGLQRGASAVWGGADVQEEEPATFSGHFPVTQPCIGMPPPAAAEEGTSGLDISMSSPHQFRPSAGSSTHACLHLSPGVDPDVKTPGLAVPIDPSVNPQQLLIGSSLPQSSLLHAPPHRAAVAQKRPFAPVESSGLLSVNNPSKRLRAENSPTLGLSDTVASQGVLLEPTVELGQRLVLRPIQAVPSEMLPHSLEHSALGRGSSSGMVNIQVASWPKKNGSQGGSAPVPGELPAKSWEHIQCSLSVCTDEGTKVPAEALSGDSASQSGVSSQIQDAKHPFYRLPDLEAGARLKRFSMGAAFQFNRTLKAYEPLLQYMRSSLAKEVLSEAEANGVIQISERLVSHIYYFQRTPLVGLTPSAAVAVLGRRYLMLEALVCAAKVLGTAMEAANWWQVLVSVVPSQVVFFPSLFKDERTRAYSALAIRLSSAIDLLKRGIRPGASETVSLKQDLLCKKFCQPEFRRPPYEPWRNDDKNAGGGHDG</sequence>
<dbReference type="Proteomes" id="UP000018201">
    <property type="component" value="Unassembled WGS sequence"/>
</dbReference>